<evidence type="ECO:0000256" key="1">
    <source>
        <dbReference type="SAM" id="SignalP"/>
    </source>
</evidence>
<feature type="signal peptide" evidence="1">
    <location>
        <begin position="1"/>
        <end position="19"/>
    </location>
</feature>
<keyword evidence="3" id="KW-1185">Reference proteome</keyword>
<reference evidence="2 3" key="1">
    <citation type="submission" date="2016-10" db="EMBL/GenBank/DDBJ databases">
        <authorList>
            <person name="de Groot N.N."/>
        </authorList>
    </citation>
    <scope>NUCLEOTIDE SEQUENCE [LARGE SCALE GENOMIC DNA]</scope>
    <source>
        <strain evidence="2 3">CGMCC 1.10076</strain>
    </source>
</reference>
<accession>A0A1G8V5A9</accession>
<dbReference type="Pfam" id="PF20311">
    <property type="entry name" value="DUF6607"/>
    <property type="match status" value="1"/>
</dbReference>
<feature type="chain" id="PRO_5011707236" description="DKNYY family protein" evidence="1">
    <location>
        <begin position="20"/>
        <end position="299"/>
    </location>
</feature>
<proteinExistence type="predicted"/>
<protein>
    <recommendedName>
        <fullName evidence="4">DKNYY family protein</fullName>
    </recommendedName>
</protein>
<dbReference type="STRING" id="1128970.SAMN04487935_1194"/>
<evidence type="ECO:0008006" key="4">
    <source>
        <dbReference type="Google" id="ProtNLM"/>
    </source>
</evidence>
<dbReference type="OrthoDB" id="8564954at2"/>
<sequence>MKTGILSALVLLLSLNINAQDPKKKEDIKAIKSMCGCYEVEFNFAETFQYSKDEKYVPSKTKYDYGLEWVELVEDQPSKIVMQHLLIVNDTMIIKHWRQDWEFENTRLYNFYKDTSWKYLTLDKNKVKGQWTQRVFQVDDSPRYEGSATWVHVDGRHYWENNTDAPLPRREHTIRKDYNVLNRTNVHEITKDGWIHDQDNIKIVRDDTGKDVILAKEKGHDVYKKVADSKCLAAQKFWKENAPLWKNVRDKWATVFARNKDLDLFDKVEKKPLYSYLFDLKPTATKAESDKIIDTFVKN</sequence>
<dbReference type="RefSeq" id="WP_091392769.1">
    <property type="nucleotide sequence ID" value="NZ_BKAI01000003.1"/>
</dbReference>
<dbReference type="Proteomes" id="UP000199580">
    <property type="component" value="Unassembled WGS sequence"/>
</dbReference>
<evidence type="ECO:0000313" key="3">
    <source>
        <dbReference type="Proteomes" id="UP000199580"/>
    </source>
</evidence>
<name>A0A1G8V5A9_9FLAO</name>
<gene>
    <name evidence="2" type="ORF">SAMN04487935_1194</name>
</gene>
<dbReference type="EMBL" id="FNEZ01000002">
    <property type="protein sequence ID" value="SDJ61326.1"/>
    <property type="molecule type" value="Genomic_DNA"/>
</dbReference>
<dbReference type="InterPro" id="IPR046715">
    <property type="entry name" value="DUF6607"/>
</dbReference>
<dbReference type="AlphaFoldDB" id="A0A1G8V5A9"/>
<organism evidence="2 3">
    <name type="scientific">Flavobacterium noncentrifugens</name>
    <dbReference type="NCBI Taxonomy" id="1128970"/>
    <lineage>
        <taxon>Bacteria</taxon>
        <taxon>Pseudomonadati</taxon>
        <taxon>Bacteroidota</taxon>
        <taxon>Flavobacteriia</taxon>
        <taxon>Flavobacteriales</taxon>
        <taxon>Flavobacteriaceae</taxon>
        <taxon>Flavobacterium</taxon>
    </lineage>
</organism>
<evidence type="ECO:0000313" key="2">
    <source>
        <dbReference type="EMBL" id="SDJ61326.1"/>
    </source>
</evidence>
<keyword evidence="1" id="KW-0732">Signal</keyword>